<dbReference type="InterPro" id="IPR036812">
    <property type="entry name" value="NAD(P)_OxRdtase_dom_sf"/>
</dbReference>
<evidence type="ECO:0000259" key="1">
    <source>
        <dbReference type="Pfam" id="PF00248"/>
    </source>
</evidence>
<dbReference type="RefSeq" id="WP_010266858.1">
    <property type="nucleotide sequence ID" value="NZ_JAVRET010000028.1"/>
</dbReference>
<dbReference type="PANTHER" id="PTHR42686">
    <property type="entry name" value="GH17980P-RELATED"/>
    <property type="match status" value="1"/>
</dbReference>
<accession>A0ABU2R0I6</accession>
<reference evidence="3" key="1">
    <citation type="submission" date="2023-07" db="EMBL/GenBank/DDBJ databases">
        <title>30 novel species of actinomycetes from the DSMZ collection.</title>
        <authorList>
            <person name="Nouioui I."/>
        </authorList>
    </citation>
    <scope>NUCLEOTIDE SEQUENCE [LARGE SCALE GENOMIC DNA]</scope>
    <source>
        <strain evidence="3">DSM 41979</strain>
    </source>
</reference>
<dbReference type="CDD" id="cd19162">
    <property type="entry name" value="AKR_FDH"/>
    <property type="match status" value="1"/>
</dbReference>
<organism evidence="2 3">
    <name type="scientific">Streptomyces evansiae</name>
    <dbReference type="NCBI Taxonomy" id="3075535"/>
    <lineage>
        <taxon>Bacteria</taxon>
        <taxon>Bacillati</taxon>
        <taxon>Actinomycetota</taxon>
        <taxon>Actinomycetes</taxon>
        <taxon>Kitasatosporales</taxon>
        <taxon>Streptomycetaceae</taxon>
        <taxon>Streptomyces</taxon>
    </lineage>
</organism>
<gene>
    <name evidence="2" type="ORF">RM698_14215</name>
</gene>
<dbReference type="PANTHER" id="PTHR42686:SF1">
    <property type="entry name" value="GH17980P-RELATED"/>
    <property type="match status" value="1"/>
</dbReference>
<evidence type="ECO:0000313" key="3">
    <source>
        <dbReference type="Proteomes" id="UP001183610"/>
    </source>
</evidence>
<dbReference type="InterPro" id="IPR044477">
    <property type="entry name" value="FDH-like"/>
</dbReference>
<evidence type="ECO:0000313" key="2">
    <source>
        <dbReference type="EMBL" id="MDT0410207.1"/>
    </source>
</evidence>
<protein>
    <submittedName>
        <fullName evidence="2">Aldo/keto reductase</fullName>
    </submittedName>
</protein>
<dbReference type="InterPro" id="IPR023210">
    <property type="entry name" value="NADP_OxRdtase_dom"/>
</dbReference>
<dbReference type="EMBL" id="JAVRET010000028">
    <property type="protein sequence ID" value="MDT0410207.1"/>
    <property type="molecule type" value="Genomic_DNA"/>
</dbReference>
<comment type="caution">
    <text evidence="2">The sequence shown here is derived from an EMBL/GenBank/DDBJ whole genome shotgun (WGS) entry which is preliminary data.</text>
</comment>
<feature type="domain" description="NADP-dependent oxidoreductase" evidence="1">
    <location>
        <begin position="17"/>
        <end position="317"/>
    </location>
</feature>
<proteinExistence type="predicted"/>
<dbReference type="InterPro" id="IPR020471">
    <property type="entry name" value="AKR"/>
</dbReference>
<dbReference type="Proteomes" id="UP001183610">
    <property type="component" value="Unassembled WGS sequence"/>
</dbReference>
<name>A0ABU2R0I6_9ACTN</name>
<dbReference type="Pfam" id="PF00248">
    <property type="entry name" value="Aldo_ket_red"/>
    <property type="match status" value="1"/>
</dbReference>
<dbReference type="Gene3D" id="3.20.20.100">
    <property type="entry name" value="NADP-dependent oxidoreductase domain"/>
    <property type="match status" value="1"/>
</dbReference>
<dbReference type="SUPFAM" id="SSF51430">
    <property type="entry name" value="NAD(P)-linked oxidoreductase"/>
    <property type="match status" value="1"/>
</dbReference>
<sequence>MTSPRRTLGRSGVAVSPLGFGAAPLGNLYTPLDEETARATVDAAWEAGVRYFDTAPHYGLGLSERRLGEALRARPRGEFTVSTKVGRLLEPHPEPSGSDLAAGGFAVPDTLRRRPDYSRDGVLRSLEASLERLGLDRIDLALVHDPDDHMDTALAEALPALAELRAQGVVGAIGVGMNSVDPLRRFVAEGDPDVVMVAGRWTLLDRTATPLLAECAAREVSVIAAAPFNSGLLSTDHPEASGHYDYGTVPAAVLGRARALAARCAAHGVPLPRAALCFPLREPVVASVLAGFRSPTEVTSAAGHLTHGVPKRLWAELDTTT</sequence>
<keyword evidence="3" id="KW-1185">Reference proteome</keyword>